<protein>
    <recommendedName>
        <fullName evidence="4">MalT-like TPR region domain-containing protein</fullName>
    </recommendedName>
</protein>
<proteinExistence type="predicted"/>
<evidence type="ECO:0008006" key="4">
    <source>
        <dbReference type="Google" id="ProtNLM"/>
    </source>
</evidence>
<dbReference type="Proteomes" id="UP000184932">
    <property type="component" value="Unassembled WGS sequence"/>
</dbReference>
<evidence type="ECO:0000313" key="2">
    <source>
        <dbReference type="EMBL" id="SIN98871.1"/>
    </source>
</evidence>
<dbReference type="SUPFAM" id="SSF48452">
    <property type="entry name" value="TPR-like"/>
    <property type="match status" value="1"/>
</dbReference>
<accession>A0A1N6FUM0</accession>
<dbReference type="EMBL" id="FSRL01000001">
    <property type="protein sequence ID" value="SIN98871.1"/>
    <property type="molecule type" value="Genomic_DNA"/>
</dbReference>
<dbReference type="STRING" id="1217970.SAMN05444002_1965"/>
<dbReference type="AlphaFoldDB" id="A0A1N6FUM0"/>
<keyword evidence="1" id="KW-0732">Signal</keyword>
<feature type="chain" id="PRO_5012975209" description="MalT-like TPR region domain-containing protein" evidence="1">
    <location>
        <begin position="19"/>
        <end position="488"/>
    </location>
</feature>
<organism evidence="2 3">
    <name type="scientific">Vannielia litorea</name>
    <dbReference type="NCBI Taxonomy" id="1217970"/>
    <lineage>
        <taxon>Bacteria</taxon>
        <taxon>Pseudomonadati</taxon>
        <taxon>Pseudomonadota</taxon>
        <taxon>Alphaproteobacteria</taxon>
        <taxon>Rhodobacterales</taxon>
        <taxon>Paracoccaceae</taxon>
        <taxon>Vannielia</taxon>
    </lineage>
</organism>
<name>A0A1N6FUM0_9RHOB</name>
<sequence length="488" mass="52277">MKRLALVLLLALFPALTAAQGIESDGPAFDEMLSRINEAMATGDDDAIYATLNAGIREAREKGHLTPGWSIFYAMLTDAARLQKNNPAYALQLAEDGLALVAQSDGSYEEVGWVLMVSRAYALADLGRHAEAVEVGRSALPPFRKAFGDEDADEFAGYVDQWERGELGDFNRSSLDVAQDRVNQAETAFGKGEYGRAIELAQSARIPAIAGASPDALLAAGLNFRAEHIVGQAQASLNRPRDACASFLSALRHIAEPWEGSGRVTWRFTPELEQDRQMLYRHMSRLSACAATLGNADLANAALVEAEALADPPDWRADAMVTRASLLASTGSWIEAHELLQEAVAVAETSQNSAIISSTAFYAALVAVKTASLREVAVPSQALIASAEAILHQPDPPLGHAFVLRETAQTLLAVGQTDVAVGFAERSVMIQREWVQQSTDSEFGTDQARIGMATAVETFLSAAHGVAEATAPAEACPEPEYRHCVIVE</sequence>
<reference evidence="3" key="1">
    <citation type="submission" date="2016-11" db="EMBL/GenBank/DDBJ databases">
        <authorList>
            <person name="Varghese N."/>
            <person name="Submissions S."/>
        </authorList>
    </citation>
    <scope>NUCLEOTIDE SEQUENCE [LARGE SCALE GENOMIC DNA]</scope>
    <source>
        <strain evidence="3">DSM 29440</strain>
    </source>
</reference>
<dbReference type="RefSeq" id="WP_074256045.1">
    <property type="nucleotide sequence ID" value="NZ_FSRL01000001.1"/>
</dbReference>
<dbReference type="OrthoDB" id="7818481at2"/>
<gene>
    <name evidence="2" type="ORF">SAMN05444002_1965</name>
</gene>
<dbReference type="InterPro" id="IPR011990">
    <property type="entry name" value="TPR-like_helical_dom_sf"/>
</dbReference>
<feature type="signal peptide" evidence="1">
    <location>
        <begin position="1"/>
        <end position="18"/>
    </location>
</feature>
<dbReference type="Gene3D" id="1.25.40.10">
    <property type="entry name" value="Tetratricopeptide repeat domain"/>
    <property type="match status" value="1"/>
</dbReference>
<evidence type="ECO:0000256" key="1">
    <source>
        <dbReference type="SAM" id="SignalP"/>
    </source>
</evidence>
<evidence type="ECO:0000313" key="3">
    <source>
        <dbReference type="Proteomes" id="UP000184932"/>
    </source>
</evidence>
<keyword evidence="3" id="KW-1185">Reference proteome</keyword>